<dbReference type="AlphaFoldDB" id="A0AAD9YFY1"/>
<name>A0AAD9YFY1_COLKA</name>
<keyword evidence="7" id="KW-1185">Reference proteome</keyword>
<dbReference type="Gene3D" id="1.25.40.20">
    <property type="entry name" value="Ankyrin repeat-containing domain"/>
    <property type="match status" value="3"/>
</dbReference>
<dbReference type="InterPro" id="IPR056884">
    <property type="entry name" value="NPHP3-like_N"/>
</dbReference>
<keyword evidence="1" id="KW-0677">Repeat</keyword>
<dbReference type="Gene3D" id="3.40.50.1580">
    <property type="entry name" value="Nucleoside phosphorylase domain"/>
    <property type="match status" value="1"/>
</dbReference>
<dbReference type="Pfam" id="PF24883">
    <property type="entry name" value="NPHP3_N"/>
    <property type="match status" value="1"/>
</dbReference>
<evidence type="ECO:0000256" key="3">
    <source>
        <dbReference type="PROSITE-ProRule" id="PRU00023"/>
    </source>
</evidence>
<gene>
    <name evidence="6" type="ORF">CKAH01_16853</name>
</gene>
<feature type="repeat" description="ANK" evidence="3">
    <location>
        <begin position="1028"/>
        <end position="1060"/>
    </location>
</feature>
<feature type="repeat" description="ANK" evidence="3">
    <location>
        <begin position="837"/>
        <end position="869"/>
    </location>
</feature>
<feature type="region of interest" description="Disordered" evidence="4">
    <location>
        <begin position="1195"/>
        <end position="1227"/>
    </location>
</feature>
<dbReference type="Pfam" id="PF12796">
    <property type="entry name" value="Ank_2"/>
    <property type="match status" value="4"/>
</dbReference>
<dbReference type="InterPro" id="IPR002110">
    <property type="entry name" value="Ankyrin_rpt"/>
</dbReference>
<evidence type="ECO:0000256" key="2">
    <source>
        <dbReference type="ARBA" id="ARBA00023043"/>
    </source>
</evidence>
<reference evidence="6" key="1">
    <citation type="submission" date="2023-02" db="EMBL/GenBank/DDBJ databases">
        <title>Colletotrichum kahawae CIFC_Que2 genome sequencing and assembly.</title>
        <authorList>
            <person name="Baroncelli R."/>
        </authorList>
    </citation>
    <scope>NUCLEOTIDE SEQUENCE</scope>
    <source>
        <strain evidence="6">CIFC_Que2</strain>
    </source>
</reference>
<dbReference type="EMBL" id="VYYT01000191">
    <property type="protein sequence ID" value="KAK2758412.1"/>
    <property type="molecule type" value="Genomic_DNA"/>
</dbReference>
<dbReference type="PANTHER" id="PTHR24198:SF165">
    <property type="entry name" value="ANKYRIN REPEAT-CONTAINING PROTEIN-RELATED"/>
    <property type="match status" value="1"/>
</dbReference>
<dbReference type="SUPFAM" id="SSF48403">
    <property type="entry name" value="Ankyrin repeat"/>
    <property type="match status" value="2"/>
</dbReference>
<keyword evidence="2 3" id="KW-0040">ANK repeat</keyword>
<evidence type="ECO:0000313" key="6">
    <source>
        <dbReference type="EMBL" id="KAK2758412.1"/>
    </source>
</evidence>
<dbReference type="SUPFAM" id="SSF53167">
    <property type="entry name" value="Purine and uridine phosphorylases"/>
    <property type="match status" value="1"/>
</dbReference>
<feature type="compositionally biased region" description="Polar residues" evidence="4">
    <location>
        <begin position="1210"/>
        <end position="1220"/>
    </location>
</feature>
<comment type="caution">
    <text evidence="6">The sequence shown here is derived from an EMBL/GenBank/DDBJ whole genome shotgun (WGS) entry which is preliminary data.</text>
</comment>
<evidence type="ECO:0000256" key="4">
    <source>
        <dbReference type="SAM" id="MobiDB-lite"/>
    </source>
</evidence>
<feature type="repeat" description="ANK" evidence="3">
    <location>
        <begin position="1102"/>
        <end position="1134"/>
    </location>
</feature>
<feature type="repeat" description="ANK" evidence="3">
    <location>
        <begin position="804"/>
        <end position="836"/>
    </location>
</feature>
<dbReference type="InterPro" id="IPR027417">
    <property type="entry name" value="P-loop_NTPase"/>
</dbReference>
<dbReference type="SUPFAM" id="SSF52540">
    <property type="entry name" value="P-loop containing nucleoside triphosphate hydrolases"/>
    <property type="match status" value="1"/>
</dbReference>
<dbReference type="GO" id="GO:0009116">
    <property type="term" value="P:nucleoside metabolic process"/>
    <property type="evidence" value="ECO:0007669"/>
    <property type="project" value="InterPro"/>
</dbReference>
<dbReference type="Gene3D" id="3.40.50.300">
    <property type="entry name" value="P-loop containing nucleotide triphosphate hydrolases"/>
    <property type="match status" value="1"/>
</dbReference>
<dbReference type="PROSITE" id="PS50297">
    <property type="entry name" value="ANK_REP_REGION"/>
    <property type="match status" value="7"/>
</dbReference>
<dbReference type="SMART" id="SM00248">
    <property type="entry name" value="ANK"/>
    <property type="match status" value="17"/>
</dbReference>
<organism evidence="6 7">
    <name type="scientific">Colletotrichum kahawae</name>
    <name type="common">Coffee berry disease fungus</name>
    <dbReference type="NCBI Taxonomy" id="34407"/>
    <lineage>
        <taxon>Eukaryota</taxon>
        <taxon>Fungi</taxon>
        <taxon>Dikarya</taxon>
        <taxon>Ascomycota</taxon>
        <taxon>Pezizomycotina</taxon>
        <taxon>Sordariomycetes</taxon>
        <taxon>Hypocreomycetidae</taxon>
        <taxon>Glomerellales</taxon>
        <taxon>Glomerellaceae</taxon>
        <taxon>Colletotrichum</taxon>
        <taxon>Colletotrichum gloeosporioides species complex</taxon>
    </lineage>
</organism>
<feature type="repeat" description="ANK" evidence="3">
    <location>
        <begin position="599"/>
        <end position="631"/>
    </location>
</feature>
<dbReference type="Pfam" id="PF00023">
    <property type="entry name" value="Ank"/>
    <property type="match status" value="1"/>
</dbReference>
<feature type="repeat" description="ANK" evidence="3">
    <location>
        <begin position="909"/>
        <end position="936"/>
    </location>
</feature>
<feature type="domain" description="Nephrocystin 3-like N-terminal" evidence="5">
    <location>
        <begin position="140"/>
        <end position="303"/>
    </location>
</feature>
<feature type="region of interest" description="Disordered" evidence="4">
    <location>
        <begin position="1007"/>
        <end position="1031"/>
    </location>
</feature>
<dbReference type="PANTHER" id="PTHR24198">
    <property type="entry name" value="ANKYRIN REPEAT AND PROTEIN KINASE DOMAIN-CONTAINING PROTEIN"/>
    <property type="match status" value="1"/>
</dbReference>
<evidence type="ECO:0000259" key="5">
    <source>
        <dbReference type="Pfam" id="PF24883"/>
    </source>
</evidence>
<feature type="repeat" description="ANK" evidence="3">
    <location>
        <begin position="1136"/>
        <end position="1168"/>
    </location>
</feature>
<sequence>MKDALKRDKLVQRGVLCFEIEAAGLMNHFPCLVVRGICDYADTHKNSSWQPYAAMVAAAYSKDLLGLVNITAVEGEKKLSELIVSVASMQREQHKTLNDTKRAVNGIESQQRMNSFRDWLRPTEPSDNANRAKDLRYGETGTWFLNSPEFQKWLSGNCQHLCLYGPGGCGKTVLSSTILDLLREKRTGITLYFFFDFNDLHKRTLDGLVRSLFFQLYSVAGSHTLKIDALQKRLKDGRRSPSTTDLVECLTDTLATVEEAIILVDALDECKEEDEEREKLIKWILEIGSSNSLPHVKLITTARLEPAFKARLNPQLPHADCVQLVKEAIKSDIETYVKGYLSSRPGYHTWAPEHPIVKQILNKLTEKADGMFRYAACQMDDIVSCLGPEDIENVLDSLPETIQETYKRSIERIPSMYREKAIRLLQVLVHTDYFVELAAAVDIVSVRSDFRNFNFADRICPEDIVRLCPNLLSVIEVQYHTGPNAIRMTRLQFAYLSVKEFLIQYDCPTFAFIDRNVSVNIVRTCVSYLLGSQKGDTIDKQKPRPFKPLAKEMWIQHAAAAEGSPEALSAMADLLETRFGDFVAWVNTGLKLKIDLDNLYTSPLHYVCSLGLQEIAKTLILRGVDVDHRKHKDTSMSPIEIASYMDQASVVQLLLDVGVSHNTTGSACYGSALRISCERGNASITKLLARRGADLNRLEGNDDMRRSPLQIAIAREDMKLIQALLDEGVDVNADCGRFGTALQTASSLGLFQVIELLLKHGVIPNRKGGTYGHALQAAVTEGHYSTTQLLLESGAEIDGPSNAIHGNALQGATRCNRLDIVKLLLEKGADIHVRHGTQGHALQIAAEEANQQMLKLLLDEGADVNASSDTKYGSALHAAAQLCHEGVVDMLLEREADVNAAIGIYGHVLQASAQQGHGHMVKILLDRGADVNAASGIYGHALQAASRQGHRDVVEILLNRGANVNAQGGIYGNALYAAATGGHRDIIQLLLDGGADADGQGDRCGSKLKQTARGSANMADLPPRSGAETKRPLCPAIRRGDTDVARLLLSRGANPNALVDVSRPRFKHSLLIESLFKSQLEIAEELLVYGADPNAKTCRHRPNQTALHLALDKGFEEMVLVLLQKGANPDGLSSFPPFTPLQLSVKNGSVNYVRLLLDHGAGVETLGGYTKNLTALIMAKRSGNEEILQALEQARTEKKNDGKRKHAETVDNTTENSGNKRPQRHGS</sequence>
<feature type="repeat" description="ANK" evidence="3">
    <location>
        <begin position="973"/>
        <end position="1002"/>
    </location>
</feature>
<evidence type="ECO:0000256" key="1">
    <source>
        <dbReference type="ARBA" id="ARBA00022737"/>
    </source>
</evidence>
<dbReference type="InterPro" id="IPR036770">
    <property type="entry name" value="Ankyrin_rpt-contain_sf"/>
</dbReference>
<feature type="repeat" description="ANK" evidence="3">
    <location>
        <begin position="941"/>
        <end position="969"/>
    </location>
</feature>
<proteinExistence type="predicted"/>
<dbReference type="InterPro" id="IPR035994">
    <property type="entry name" value="Nucleoside_phosphorylase_sf"/>
</dbReference>
<evidence type="ECO:0000313" key="7">
    <source>
        <dbReference type="Proteomes" id="UP001281614"/>
    </source>
</evidence>
<protein>
    <submittedName>
        <fullName evidence="6">Nacht and ankyrin domain protein</fullName>
    </submittedName>
</protein>
<feature type="repeat" description="ANK" evidence="3">
    <location>
        <begin position="704"/>
        <end position="736"/>
    </location>
</feature>
<dbReference type="GO" id="GO:0003824">
    <property type="term" value="F:catalytic activity"/>
    <property type="evidence" value="ECO:0007669"/>
    <property type="project" value="InterPro"/>
</dbReference>
<dbReference type="PROSITE" id="PS50088">
    <property type="entry name" value="ANK_REPEAT"/>
    <property type="match status" value="11"/>
</dbReference>
<feature type="repeat" description="ANK" evidence="3">
    <location>
        <begin position="774"/>
        <end position="802"/>
    </location>
</feature>
<accession>A0AAD9YFY1</accession>
<dbReference type="Proteomes" id="UP001281614">
    <property type="component" value="Unassembled WGS sequence"/>
</dbReference>